<name>A0AAW9QNZ4_9BURK</name>
<proteinExistence type="predicted"/>
<feature type="transmembrane region" description="Helical" evidence="6">
    <location>
        <begin position="89"/>
        <end position="109"/>
    </location>
</feature>
<dbReference type="InterPro" id="IPR011701">
    <property type="entry name" value="MFS"/>
</dbReference>
<dbReference type="InterPro" id="IPR036259">
    <property type="entry name" value="MFS_trans_sf"/>
</dbReference>
<dbReference type="Gene3D" id="1.20.1250.20">
    <property type="entry name" value="MFS general substrate transporter like domains"/>
    <property type="match status" value="1"/>
</dbReference>
<dbReference type="Proteomes" id="UP001336250">
    <property type="component" value="Unassembled WGS sequence"/>
</dbReference>
<comment type="caution">
    <text evidence="7">The sequence shown here is derived from an EMBL/GenBank/DDBJ whole genome shotgun (WGS) entry which is preliminary data.</text>
</comment>
<dbReference type="RefSeq" id="WP_332293144.1">
    <property type="nucleotide sequence ID" value="NZ_JAZIBG010000056.1"/>
</dbReference>
<evidence type="ECO:0000313" key="7">
    <source>
        <dbReference type="EMBL" id="MEF7617382.1"/>
    </source>
</evidence>
<feature type="transmembrane region" description="Helical" evidence="6">
    <location>
        <begin position="56"/>
        <end position="77"/>
    </location>
</feature>
<sequence length="405" mass="41665">MPEATASGPAAAATDGVSIQRLLAALIAGQIGLHSAMAGIRLAAPLQVLHEGQSVAGVGALMALFALAPVLLALQAGRMADRRGYHPPMHIAVAMTALGALLAVASTWLDAGPRFAVLCVAAVLGGGGANIGLITIQRTAGRSARSTVERMRVFSWLGLAPALSNVVGATSAGLLIDAVGFRGAYVFLLLLPLAAGLCARYVPREVPEPPAAVPGRRRTAWDLLATPGMRSLLVVNWLMSACWDVHSFAVPVLGHERGFSASVIGLILGVFPLAVTGVRLLIPLLAARLQAAQVLRGAMLCTALMFAVYPLVSSPWLMGGCAVLLGLALGSVQPMIMSTLHHLTPHDRHGEAIALRSMTINAASTLMPLLFGAAGAAMGVAPVFWVMGAAVAAGSQITRRLRGLG</sequence>
<dbReference type="EMBL" id="JAZIBG010000056">
    <property type="protein sequence ID" value="MEF7617382.1"/>
    <property type="molecule type" value="Genomic_DNA"/>
</dbReference>
<accession>A0AAW9QNZ4</accession>
<gene>
    <name evidence="7" type="ORF">V4F39_25950</name>
</gene>
<keyword evidence="3 6" id="KW-0812">Transmembrane</keyword>
<dbReference type="GO" id="GO:0005886">
    <property type="term" value="C:plasma membrane"/>
    <property type="evidence" value="ECO:0007669"/>
    <property type="project" value="UniProtKB-SubCell"/>
</dbReference>
<keyword evidence="8" id="KW-1185">Reference proteome</keyword>
<keyword evidence="2" id="KW-1003">Cell membrane</keyword>
<feature type="transmembrane region" description="Helical" evidence="6">
    <location>
        <begin position="22"/>
        <end position="44"/>
    </location>
</feature>
<comment type="subcellular location">
    <subcellularLocation>
        <location evidence="1">Cell membrane</location>
        <topology evidence="1">Multi-pass membrane protein</topology>
    </subcellularLocation>
</comment>
<organism evidence="7 8">
    <name type="scientific">Aquincola agrisoli</name>
    <dbReference type="NCBI Taxonomy" id="3119538"/>
    <lineage>
        <taxon>Bacteria</taxon>
        <taxon>Pseudomonadati</taxon>
        <taxon>Pseudomonadota</taxon>
        <taxon>Betaproteobacteria</taxon>
        <taxon>Burkholderiales</taxon>
        <taxon>Sphaerotilaceae</taxon>
        <taxon>Aquincola</taxon>
    </lineage>
</organism>
<dbReference type="AlphaFoldDB" id="A0AAW9QNZ4"/>
<dbReference type="SUPFAM" id="SSF103473">
    <property type="entry name" value="MFS general substrate transporter"/>
    <property type="match status" value="1"/>
</dbReference>
<dbReference type="InterPro" id="IPR001958">
    <property type="entry name" value="Tet-R_TetA/multi-R_MdtG-like"/>
</dbReference>
<feature type="transmembrane region" description="Helical" evidence="6">
    <location>
        <begin position="115"/>
        <end position="136"/>
    </location>
</feature>
<dbReference type="Pfam" id="PF07690">
    <property type="entry name" value="MFS_1"/>
    <property type="match status" value="2"/>
</dbReference>
<dbReference type="GO" id="GO:0022857">
    <property type="term" value="F:transmembrane transporter activity"/>
    <property type="evidence" value="ECO:0007669"/>
    <property type="project" value="InterPro"/>
</dbReference>
<keyword evidence="4 6" id="KW-1133">Transmembrane helix</keyword>
<reference evidence="7 8" key="1">
    <citation type="submission" date="2024-02" db="EMBL/GenBank/DDBJ databases">
        <title>Genome sequence of Aquincola sp. MAHUQ-54.</title>
        <authorList>
            <person name="Huq M.A."/>
        </authorList>
    </citation>
    <scope>NUCLEOTIDE SEQUENCE [LARGE SCALE GENOMIC DNA]</scope>
    <source>
        <strain evidence="7 8">MAHUQ-54</strain>
    </source>
</reference>
<evidence type="ECO:0000256" key="1">
    <source>
        <dbReference type="ARBA" id="ARBA00004651"/>
    </source>
</evidence>
<evidence type="ECO:0000256" key="4">
    <source>
        <dbReference type="ARBA" id="ARBA00022989"/>
    </source>
</evidence>
<protein>
    <submittedName>
        <fullName evidence="7">MFS transporter</fullName>
    </submittedName>
</protein>
<dbReference type="PRINTS" id="PR01035">
    <property type="entry name" value="TCRTETA"/>
</dbReference>
<feature type="transmembrane region" description="Helical" evidence="6">
    <location>
        <begin position="377"/>
        <end position="397"/>
    </location>
</feature>
<keyword evidence="5 6" id="KW-0472">Membrane</keyword>
<feature type="transmembrane region" description="Helical" evidence="6">
    <location>
        <begin position="182"/>
        <end position="199"/>
    </location>
</feature>
<feature type="transmembrane region" description="Helical" evidence="6">
    <location>
        <begin position="259"/>
        <end position="282"/>
    </location>
</feature>
<evidence type="ECO:0000256" key="2">
    <source>
        <dbReference type="ARBA" id="ARBA00022475"/>
    </source>
</evidence>
<evidence type="ECO:0000256" key="6">
    <source>
        <dbReference type="SAM" id="Phobius"/>
    </source>
</evidence>
<evidence type="ECO:0000313" key="8">
    <source>
        <dbReference type="Proteomes" id="UP001336250"/>
    </source>
</evidence>
<feature type="transmembrane region" description="Helical" evidence="6">
    <location>
        <begin position="156"/>
        <end position="176"/>
    </location>
</feature>
<dbReference type="PANTHER" id="PTHR43124">
    <property type="entry name" value="PURINE EFFLUX PUMP PBUE"/>
    <property type="match status" value="1"/>
</dbReference>
<dbReference type="PANTHER" id="PTHR43124:SF3">
    <property type="entry name" value="CHLORAMPHENICOL EFFLUX PUMP RV0191"/>
    <property type="match status" value="1"/>
</dbReference>
<dbReference type="InterPro" id="IPR050189">
    <property type="entry name" value="MFS_Efflux_Transporters"/>
</dbReference>
<feature type="transmembrane region" description="Helical" evidence="6">
    <location>
        <begin position="317"/>
        <end position="340"/>
    </location>
</feature>
<evidence type="ECO:0000256" key="3">
    <source>
        <dbReference type="ARBA" id="ARBA00022692"/>
    </source>
</evidence>
<evidence type="ECO:0000256" key="5">
    <source>
        <dbReference type="ARBA" id="ARBA00023136"/>
    </source>
</evidence>